<dbReference type="PANTHER" id="PTHR11559">
    <property type="entry name" value="CARBOXYLESTERASE"/>
    <property type="match status" value="1"/>
</dbReference>
<evidence type="ECO:0000313" key="6">
    <source>
        <dbReference type="EMBL" id="BAC18007.1"/>
    </source>
</evidence>
<evidence type="ECO:0000256" key="2">
    <source>
        <dbReference type="ARBA" id="ARBA00022801"/>
    </source>
</evidence>
<comment type="similarity">
    <text evidence="1 3">Belongs to the type-B carboxylesterase/lipase family.</text>
</comment>
<feature type="domain" description="Carboxylesterase type B" evidence="5">
    <location>
        <begin position="118"/>
        <end position="574"/>
    </location>
</feature>
<dbReference type="KEGG" id="cef:CE1197"/>
<feature type="region of interest" description="Disordered" evidence="4">
    <location>
        <begin position="47"/>
        <end position="71"/>
    </location>
</feature>
<protein>
    <recommendedName>
        <fullName evidence="3">Carboxylic ester hydrolase</fullName>
        <ecNumber evidence="3">3.1.1.-</ecNumber>
    </recommendedName>
</protein>
<sequence>MFCAPRRSISPGWRSKTNGICHAGGRVLARYDKNCCFVHPGPTFPQDARDRTTEFATPGPWREGHPARPGQSCSHPSLFNCRPLATGLALGLMDGSTWKPRPEGPIANSAAGSVLADELVVPTSLGFVKGVRGPGLRTWRGIPYGRNTGGRYRFRAPRPMKRWQGIRDCSVFGDVAPQPTYSWTDRVRGSEDCLNLDIVRPDNNEELPVVVYIHGGSYIMGASSEKALRGYNLVREMGVVYVSINFRLGALGYLDLRSVGEDCVANPALHDQLMALNWIKRNIANFGGDAENITLMGESAGAAGVISLMCVPTAKGLFHRAVVQSAPMATVHSPTQSKLWARELVYRMAMPRDTSLEDLRAESADDIVRAGQSMLWKSGELLYLNSCYGPTVDGTLLPDHPLVMFEEGRQARIPLIIGTNSDETSFSKAFYLRSSARRRSALRMLSVFDPENTEQVLDAYGGAESRSEFAQLLADAIFWAPSVRLAQAHAKFEPTWMYRFDYAPESLRKLGLGAIHSFELNAVFGDHESSRTMGFTRLGGGAEHLENITELVQHHWGEFIRTASPGQGWHRYRAQTDDAPGWGTFIIDVNSRMAWDPRQAKRRAWENYDMLEWGTGRPDLAAELDYLLTQSDEEEPVPGMRWMNLMQMFGAR</sequence>
<dbReference type="Proteomes" id="UP000001409">
    <property type="component" value="Chromosome"/>
</dbReference>
<dbReference type="Gene3D" id="3.40.50.1820">
    <property type="entry name" value="alpha/beta hydrolase"/>
    <property type="match status" value="1"/>
</dbReference>
<name>Q8FQC4_COREF</name>
<evidence type="ECO:0000256" key="4">
    <source>
        <dbReference type="SAM" id="MobiDB-lite"/>
    </source>
</evidence>
<dbReference type="PROSITE" id="PS00122">
    <property type="entry name" value="CARBOXYLESTERASE_B_1"/>
    <property type="match status" value="1"/>
</dbReference>
<reference evidence="6 7" key="1">
    <citation type="journal article" date="2003" name="Genome Res.">
        <title>Comparative complete genome sequence analysis of the amino acid replacements responsible for the thermostability of Corynebacterium efficiens.</title>
        <authorList>
            <person name="Nishio Y."/>
            <person name="Nakamura Y."/>
            <person name="Kawarabayasi Y."/>
            <person name="Usuda Y."/>
            <person name="Kimura E."/>
            <person name="Sugimoto S."/>
            <person name="Matsui K."/>
            <person name="Yamagishi A."/>
            <person name="Kikuchi H."/>
            <person name="Ikeo K."/>
            <person name="Gojobori T."/>
        </authorList>
    </citation>
    <scope>NUCLEOTIDE SEQUENCE [LARGE SCALE GENOMIC DNA]</scope>
    <source>
        <strain evidence="7">DSM 44549 / YS-314 / AJ 12310 / JCM 11189 / NBRC 100395</strain>
    </source>
</reference>
<dbReference type="InterPro" id="IPR050309">
    <property type="entry name" value="Type-B_Carboxylest/Lipase"/>
</dbReference>
<dbReference type="AlphaFoldDB" id="Q8FQC4"/>
<evidence type="ECO:0000259" key="5">
    <source>
        <dbReference type="Pfam" id="PF00135"/>
    </source>
</evidence>
<dbReference type="eggNOG" id="COG2272">
    <property type="taxonomic scope" value="Bacteria"/>
</dbReference>
<dbReference type="InterPro" id="IPR029058">
    <property type="entry name" value="AB_hydrolase_fold"/>
</dbReference>
<dbReference type="SUPFAM" id="SSF53474">
    <property type="entry name" value="alpha/beta-Hydrolases"/>
    <property type="match status" value="1"/>
</dbReference>
<keyword evidence="7" id="KW-1185">Reference proteome</keyword>
<organism evidence="6 7">
    <name type="scientific">Corynebacterium efficiens (strain DSM 44549 / YS-314 / AJ 12310 / JCM 11189 / NBRC 100395)</name>
    <dbReference type="NCBI Taxonomy" id="196164"/>
    <lineage>
        <taxon>Bacteria</taxon>
        <taxon>Bacillati</taxon>
        <taxon>Actinomycetota</taxon>
        <taxon>Actinomycetes</taxon>
        <taxon>Mycobacteriales</taxon>
        <taxon>Corynebacteriaceae</taxon>
        <taxon>Corynebacterium</taxon>
    </lineage>
</organism>
<dbReference type="Pfam" id="PF00135">
    <property type="entry name" value="COesterase"/>
    <property type="match status" value="1"/>
</dbReference>
<dbReference type="STRING" id="196164.gene:10741605"/>
<dbReference type="InterPro" id="IPR019826">
    <property type="entry name" value="Carboxylesterase_B_AS"/>
</dbReference>
<dbReference type="HOGENOM" id="CLU_006586_16_0_11"/>
<dbReference type="GO" id="GO:0016787">
    <property type="term" value="F:hydrolase activity"/>
    <property type="evidence" value="ECO:0007669"/>
    <property type="project" value="UniProtKB-KW"/>
</dbReference>
<evidence type="ECO:0000256" key="3">
    <source>
        <dbReference type="RuleBase" id="RU361235"/>
    </source>
</evidence>
<proteinExistence type="inferred from homology"/>
<dbReference type="ESTHER" id="coref-CE1197">
    <property type="family name" value="Carb_B_Bacteria"/>
</dbReference>
<evidence type="ECO:0000256" key="1">
    <source>
        <dbReference type="ARBA" id="ARBA00005964"/>
    </source>
</evidence>
<keyword evidence="2 3" id="KW-0378">Hydrolase</keyword>
<dbReference type="EC" id="3.1.1.-" evidence="3"/>
<dbReference type="InterPro" id="IPR002018">
    <property type="entry name" value="CarbesteraseB"/>
</dbReference>
<evidence type="ECO:0000313" key="7">
    <source>
        <dbReference type="Proteomes" id="UP000001409"/>
    </source>
</evidence>
<dbReference type="EMBL" id="BA000035">
    <property type="protein sequence ID" value="BAC18007.1"/>
    <property type="molecule type" value="Genomic_DNA"/>
</dbReference>
<accession>Q8FQC4</accession>